<sequence length="292" mass="32968">MNNAAKNVLLSSGYTMPLIGFGTYKIQGRDVIYEVVDESLKVGFRSIDTAVVYRNEEDIGYALKNLLPKYNLQRSDIFITTKLSPSEHGDPKGIEKSVQRSLTALNTTYIDLYLIHWPGAANISESSTNNPSLRAKTWDKLVELKKQGYIRSIGVSNYTIKHLEELLQNCKDTPPSVNQVELHPHYHQKELIKYCNNKGIHVQAYSSLGTSSSTNLLRDPVVVKIATQLNVSPAQLLLNWALQQGIGIIPKAVKKEHIRDNIQLDFVIDEESMRALFSLPQHKYAWDPSNVY</sequence>
<keyword evidence="2" id="KW-0521">NADP</keyword>
<evidence type="ECO:0000256" key="4">
    <source>
        <dbReference type="PIRSR" id="PIRSR000097-1"/>
    </source>
</evidence>
<feature type="domain" description="NADP-dependent oxidoreductase" evidence="7">
    <location>
        <begin position="19"/>
        <end position="276"/>
    </location>
</feature>
<dbReference type="PROSITE" id="PS00798">
    <property type="entry name" value="ALDOKETO_REDUCTASE_1"/>
    <property type="match status" value="1"/>
</dbReference>
<dbReference type="InterPro" id="IPR020471">
    <property type="entry name" value="AKR"/>
</dbReference>
<dbReference type="InterPro" id="IPR036812">
    <property type="entry name" value="NAD(P)_OxRdtase_dom_sf"/>
</dbReference>
<dbReference type="PRINTS" id="PR00069">
    <property type="entry name" value="ALDKETRDTASE"/>
</dbReference>
<organism evidence="8 9">
    <name type="scientific">Bombus vosnesenskii</name>
    <dbReference type="NCBI Taxonomy" id="207650"/>
    <lineage>
        <taxon>Eukaryota</taxon>
        <taxon>Metazoa</taxon>
        <taxon>Ecdysozoa</taxon>
        <taxon>Arthropoda</taxon>
        <taxon>Hexapoda</taxon>
        <taxon>Insecta</taxon>
        <taxon>Pterygota</taxon>
        <taxon>Neoptera</taxon>
        <taxon>Endopterygota</taxon>
        <taxon>Hymenoptera</taxon>
        <taxon>Apocrita</taxon>
        <taxon>Aculeata</taxon>
        <taxon>Apoidea</taxon>
        <taxon>Anthophila</taxon>
        <taxon>Apidae</taxon>
        <taxon>Bombus</taxon>
        <taxon>Pyrobombus</taxon>
    </lineage>
</organism>
<evidence type="ECO:0000256" key="3">
    <source>
        <dbReference type="ARBA" id="ARBA00023002"/>
    </source>
</evidence>
<dbReference type="GeneID" id="117232355"/>
<dbReference type="Proteomes" id="UP000504631">
    <property type="component" value="Unplaced"/>
</dbReference>
<protein>
    <submittedName>
        <fullName evidence="9">Glyoxal reductase-like</fullName>
    </submittedName>
</protein>
<dbReference type="AlphaFoldDB" id="A0A6J3K5W2"/>
<comment type="similarity">
    <text evidence="1">Belongs to the aldo/keto reductase family.</text>
</comment>
<name>A0A6J3K5W2_9HYME</name>
<dbReference type="Pfam" id="PF00248">
    <property type="entry name" value="Aldo_ket_red"/>
    <property type="match status" value="1"/>
</dbReference>
<dbReference type="GO" id="GO:0016616">
    <property type="term" value="F:oxidoreductase activity, acting on the CH-OH group of donors, NAD or NADP as acceptor"/>
    <property type="evidence" value="ECO:0007669"/>
    <property type="project" value="UniProtKB-ARBA"/>
</dbReference>
<keyword evidence="8" id="KW-1185">Reference proteome</keyword>
<evidence type="ECO:0000313" key="8">
    <source>
        <dbReference type="Proteomes" id="UP000504631"/>
    </source>
</evidence>
<dbReference type="Gene3D" id="3.20.20.100">
    <property type="entry name" value="NADP-dependent oxidoreductase domain"/>
    <property type="match status" value="1"/>
</dbReference>
<evidence type="ECO:0000256" key="5">
    <source>
        <dbReference type="PIRSR" id="PIRSR000097-2"/>
    </source>
</evidence>
<dbReference type="InterPro" id="IPR023210">
    <property type="entry name" value="NADP_OxRdtase_dom"/>
</dbReference>
<evidence type="ECO:0000259" key="7">
    <source>
        <dbReference type="Pfam" id="PF00248"/>
    </source>
</evidence>
<gene>
    <name evidence="9" type="primary">LOC117232355</name>
</gene>
<evidence type="ECO:0000256" key="6">
    <source>
        <dbReference type="PIRSR" id="PIRSR000097-3"/>
    </source>
</evidence>
<dbReference type="FunFam" id="3.20.20.100:FF:000002">
    <property type="entry name" value="2,5-diketo-D-gluconic acid reductase A"/>
    <property type="match status" value="1"/>
</dbReference>
<evidence type="ECO:0000313" key="9">
    <source>
        <dbReference type="RefSeq" id="XP_033347584.1"/>
    </source>
</evidence>
<dbReference type="CDD" id="cd19136">
    <property type="entry name" value="AKR_DrGR-like"/>
    <property type="match status" value="1"/>
</dbReference>
<feature type="binding site" evidence="5">
    <location>
        <position position="116"/>
    </location>
    <ligand>
        <name>substrate</name>
    </ligand>
</feature>
<dbReference type="PANTHER" id="PTHR43827:SF3">
    <property type="entry name" value="NADP-DEPENDENT OXIDOREDUCTASE DOMAIN-CONTAINING PROTEIN"/>
    <property type="match status" value="1"/>
</dbReference>
<evidence type="ECO:0000256" key="1">
    <source>
        <dbReference type="ARBA" id="ARBA00007905"/>
    </source>
</evidence>
<proteinExistence type="inferred from homology"/>
<dbReference type="KEGG" id="bvk:117232355"/>
<dbReference type="InterPro" id="IPR018170">
    <property type="entry name" value="Aldo/ket_reductase_CS"/>
</dbReference>
<dbReference type="SUPFAM" id="SSF51430">
    <property type="entry name" value="NAD(P)-linked oxidoreductase"/>
    <property type="match status" value="1"/>
</dbReference>
<reference evidence="9" key="1">
    <citation type="submission" date="2025-08" db="UniProtKB">
        <authorList>
            <consortium name="RefSeq"/>
        </authorList>
    </citation>
    <scope>IDENTIFICATION</scope>
    <source>
        <tissue evidence="9">Muscle</tissue>
    </source>
</reference>
<dbReference type="RefSeq" id="XP_033347584.1">
    <property type="nucleotide sequence ID" value="XM_033491693.1"/>
</dbReference>
<accession>A0A6J3K5W2</accession>
<dbReference type="PIRSF" id="PIRSF000097">
    <property type="entry name" value="AKR"/>
    <property type="match status" value="1"/>
</dbReference>
<dbReference type="PROSITE" id="PS00062">
    <property type="entry name" value="ALDOKETO_REDUCTASE_2"/>
    <property type="match status" value="1"/>
</dbReference>
<evidence type="ECO:0000256" key="2">
    <source>
        <dbReference type="ARBA" id="ARBA00022857"/>
    </source>
</evidence>
<feature type="site" description="Lowers pKa of active site Tyr" evidence="6">
    <location>
        <position position="82"/>
    </location>
</feature>
<dbReference type="PANTHER" id="PTHR43827">
    <property type="entry name" value="2,5-DIKETO-D-GLUCONIC ACID REDUCTASE"/>
    <property type="match status" value="1"/>
</dbReference>
<feature type="active site" description="Proton donor" evidence="4">
    <location>
        <position position="53"/>
    </location>
</feature>
<keyword evidence="3" id="KW-0560">Oxidoreductase</keyword>